<dbReference type="AlphaFoldDB" id="A0ABD2ZX90"/>
<evidence type="ECO:0000313" key="1">
    <source>
        <dbReference type="EMBL" id="KAL3522198.1"/>
    </source>
</evidence>
<dbReference type="EMBL" id="JBJUIK010000007">
    <property type="protein sequence ID" value="KAL3522198.1"/>
    <property type="molecule type" value="Genomic_DNA"/>
</dbReference>
<reference evidence="1 2" key="1">
    <citation type="submission" date="2024-11" db="EMBL/GenBank/DDBJ databases">
        <title>A near-complete genome assembly of Cinchona calisaya.</title>
        <authorList>
            <person name="Lian D.C."/>
            <person name="Zhao X.W."/>
            <person name="Wei L."/>
        </authorList>
    </citation>
    <scope>NUCLEOTIDE SEQUENCE [LARGE SCALE GENOMIC DNA]</scope>
    <source>
        <tissue evidence="1">Nenye</tissue>
    </source>
</reference>
<organism evidence="1 2">
    <name type="scientific">Cinchona calisaya</name>
    <dbReference type="NCBI Taxonomy" id="153742"/>
    <lineage>
        <taxon>Eukaryota</taxon>
        <taxon>Viridiplantae</taxon>
        <taxon>Streptophyta</taxon>
        <taxon>Embryophyta</taxon>
        <taxon>Tracheophyta</taxon>
        <taxon>Spermatophyta</taxon>
        <taxon>Magnoliopsida</taxon>
        <taxon>eudicotyledons</taxon>
        <taxon>Gunneridae</taxon>
        <taxon>Pentapetalae</taxon>
        <taxon>asterids</taxon>
        <taxon>lamiids</taxon>
        <taxon>Gentianales</taxon>
        <taxon>Rubiaceae</taxon>
        <taxon>Cinchonoideae</taxon>
        <taxon>Cinchoneae</taxon>
        <taxon>Cinchona</taxon>
    </lineage>
</organism>
<proteinExistence type="predicted"/>
<name>A0ABD2ZX90_9GENT</name>
<protein>
    <submittedName>
        <fullName evidence="1">Uncharacterized protein</fullName>
    </submittedName>
</protein>
<keyword evidence="2" id="KW-1185">Reference proteome</keyword>
<accession>A0ABD2ZX90</accession>
<evidence type="ECO:0000313" key="2">
    <source>
        <dbReference type="Proteomes" id="UP001630127"/>
    </source>
</evidence>
<dbReference type="Proteomes" id="UP001630127">
    <property type="component" value="Unassembled WGS sequence"/>
</dbReference>
<gene>
    <name evidence="1" type="ORF">ACH5RR_015032</name>
</gene>
<sequence>MDPKATISFNGLRQVSSAAATILAQISYLVRQHQLSRGGFRDYADICFQEFAPVLGTVEDRLLCFSYPSPVDTTAELEDDGSSIFAPSRFSFQFFIQKPSPEKSVKIQSHEYSAHSVPYEKISIQDPSKYA</sequence>
<comment type="caution">
    <text evidence="1">The sequence shown here is derived from an EMBL/GenBank/DDBJ whole genome shotgun (WGS) entry which is preliminary data.</text>
</comment>